<evidence type="ECO:0000256" key="1">
    <source>
        <dbReference type="SAM" id="Phobius"/>
    </source>
</evidence>
<dbReference type="OrthoDB" id="978983at2"/>
<dbReference type="Pfam" id="PF14316">
    <property type="entry name" value="DUF4381"/>
    <property type="match status" value="1"/>
</dbReference>
<evidence type="ECO:0000313" key="2">
    <source>
        <dbReference type="EMBL" id="AZQ63624.1"/>
    </source>
</evidence>
<sequence length="167" mass="19049">MALQDSLQILKDSTQLASEVLDFIPPEQVDMSPSAPGWYLLGGTIILVFIIVMIRQYVHYLQNKYRRTAIQEINTVLKENPSLQEQVYKINIALKRVAITTFDRSIVAHLSGDEWINFLNEHTKQKLFKDKEADLLINGAYMKASESTNSTLSSLGQLSIKWIKNHV</sequence>
<dbReference type="InterPro" id="IPR025489">
    <property type="entry name" value="DUF4381"/>
</dbReference>
<accession>A0A3Q9FSR0</accession>
<keyword evidence="3" id="KW-1185">Reference proteome</keyword>
<proteinExistence type="predicted"/>
<reference evidence="2 3" key="1">
    <citation type="submission" date="2018-12" db="EMBL/GenBank/DDBJ databases">
        <title>Flammeovirga pectinis sp. nov., isolated from the gut of the Korean scallop, Patinopecten yessoensis.</title>
        <authorList>
            <person name="Bae J.-W."/>
            <person name="Jeong Y.-S."/>
            <person name="Kang W."/>
        </authorList>
    </citation>
    <scope>NUCLEOTIDE SEQUENCE [LARGE SCALE GENOMIC DNA]</scope>
    <source>
        <strain evidence="2 3">L12M1</strain>
    </source>
</reference>
<dbReference type="RefSeq" id="WP_126616475.1">
    <property type="nucleotide sequence ID" value="NZ_CP034562.1"/>
</dbReference>
<gene>
    <name evidence="2" type="ORF">EI427_15745</name>
</gene>
<dbReference type="Proteomes" id="UP000267268">
    <property type="component" value="Chromosome 1"/>
</dbReference>
<feature type="transmembrane region" description="Helical" evidence="1">
    <location>
        <begin position="38"/>
        <end position="58"/>
    </location>
</feature>
<protein>
    <submittedName>
        <fullName evidence="2">DUF4381 domain-containing protein</fullName>
    </submittedName>
</protein>
<organism evidence="2 3">
    <name type="scientific">Flammeovirga pectinis</name>
    <dbReference type="NCBI Taxonomy" id="2494373"/>
    <lineage>
        <taxon>Bacteria</taxon>
        <taxon>Pseudomonadati</taxon>
        <taxon>Bacteroidota</taxon>
        <taxon>Cytophagia</taxon>
        <taxon>Cytophagales</taxon>
        <taxon>Flammeovirgaceae</taxon>
        <taxon>Flammeovirga</taxon>
    </lineage>
</organism>
<keyword evidence="1" id="KW-0472">Membrane</keyword>
<evidence type="ECO:0000313" key="3">
    <source>
        <dbReference type="Proteomes" id="UP000267268"/>
    </source>
</evidence>
<dbReference type="AlphaFoldDB" id="A0A3Q9FSR0"/>
<dbReference type="KEGG" id="fll:EI427_15745"/>
<keyword evidence="1" id="KW-0812">Transmembrane</keyword>
<keyword evidence="1" id="KW-1133">Transmembrane helix</keyword>
<dbReference type="EMBL" id="CP034562">
    <property type="protein sequence ID" value="AZQ63624.1"/>
    <property type="molecule type" value="Genomic_DNA"/>
</dbReference>
<name>A0A3Q9FSR0_9BACT</name>